<evidence type="ECO:0000313" key="4">
    <source>
        <dbReference type="Proteomes" id="UP001269271"/>
    </source>
</evidence>
<comment type="caution">
    <text evidence="2">The sequence shown here is derived from an EMBL/GenBank/DDBJ whole genome shotgun (WGS) entry which is preliminary data.</text>
</comment>
<dbReference type="Proteomes" id="UP001269271">
    <property type="component" value="Unassembled WGS sequence"/>
</dbReference>
<dbReference type="KEGG" id="shh:ShL2_01485"/>
<accession>A0A7Z1MYS7</accession>
<dbReference type="RefSeq" id="WP_033080028.1">
    <property type="nucleotide sequence ID" value="NZ_CAJUXL010000335.1"/>
</dbReference>
<reference evidence="1 4" key="2">
    <citation type="submission" date="2023-08" db="EMBL/GenBank/DDBJ databases">
        <title>Genomic surveillance of Staphylococcus haemolyticus neonatal outbreak in southern France.</title>
        <authorList>
            <person name="Magnan C."/>
            <person name="Morsli M."/>
            <person name="Thiery B."/>
            <person name="Salipante F."/>
            <person name="Attar J."/>
            <person name="Massimo D.M."/>
            <person name="Ory J."/>
            <person name="Pantel A."/>
            <person name="Lavigne J.-P."/>
        </authorList>
    </citation>
    <scope>NUCLEOTIDE SEQUENCE [LARGE SCALE GENOMIC DNA]</scope>
    <source>
        <strain evidence="1 4">NSH026</strain>
    </source>
</reference>
<name>A0A7Z1MYS7_STAHA</name>
<evidence type="ECO:0000313" key="2">
    <source>
        <dbReference type="EMBL" id="PPJ69422.1"/>
    </source>
</evidence>
<proteinExistence type="predicted"/>
<gene>
    <name evidence="2" type="ORF">CV019_14140</name>
    <name evidence="1" type="ORF">RO950_02905</name>
</gene>
<keyword evidence="4" id="KW-1185">Reference proteome</keyword>
<evidence type="ECO:0000313" key="3">
    <source>
        <dbReference type="Proteomes" id="UP000238153"/>
    </source>
</evidence>
<sequence length="72" mass="8220">MTEIRPLYFEDEHIYPQTHVQAIVGLNNATTEKNGLLSKEDKQKLDKLNVTDSNKLGSVFYKEVTLSADNEH</sequence>
<dbReference type="AlphaFoldDB" id="A0A7Z1MYS7"/>
<organism evidence="2 3">
    <name type="scientific">Staphylococcus haemolyticus</name>
    <dbReference type="NCBI Taxonomy" id="1283"/>
    <lineage>
        <taxon>Bacteria</taxon>
        <taxon>Bacillati</taxon>
        <taxon>Bacillota</taxon>
        <taxon>Bacilli</taxon>
        <taxon>Bacillales</taxon>
        <taxon>Staphylococcaceae</taxon>
        <taxon>Staphylococcus</taxon>
    </lineage>
</organism>
<protein>
    <submittedName>
        <fullName evidence="2">Uncharacterized protein</fullName>
    </submittedName>
</protein>
<dbReference type="EMBL" id="JAVSOO010000005">
    <property type="protein sequence ID" value="MDT4285970.1"/>
    <property type="molecule type" value="Genomic_DNA"/>
</dbReference>
<dbReference type="Proteomes" id="UP000238153">
    <property type="component" value="Unassembled WGS sequence"/>
</dbReference>
<evidence type="ECO:0000313" key="1">
    <source>
        <dbReference type="EMBL" id="MDT4285970.1"/>
    </source>
</evidence>
<reference evidence="2 3" key="1">
    <citation type="submission" date="2017-11" db="EMBL/GenBank/DDBJ databases">
        <authorList>
            <person name="Founou R.C."/>
            <person name="Founou L."/>
            <person name="Allam M."/>
            <person name="Ismail A."/>
            <person name="Essack S.Y."/>
        </authorList>
    </citation>
    <scope>NUCLEOTIDE SEQUENCE [LARGE SCALE GENOMIC DNA]</scope>
    <source>
        <strain evidence="2 3">G811N2B1</strain>
    </source>
</reference>
<dbReference type="EMBL" id="PGWX01000550">
    <property type="protein sequence ID" value="PPJ69422.1"/>
    <property type="molecule type" value="Genomic_DNA"/>
</dbReference>